<evidence type="ECO:0000313" key="6">
    <source>
        <dbReference type="Proteomes" id="UP000799429"/>
    </source>
</evidence>
<feature type="domain" description="Glucose-methanol-choline oxidoreductase N-terminal" evidence="4">
    <location>
        <begin position="279"/>
        <end position="293"/>
    </location>
</feature>
<comment type="similarity">
    <text evidence="1">Belongs to the GMC oxidoreductase family.</text>
</comment>
<accession>A0A9P4VLB9</accession>
<organism evidence="5 6">
    <name type="scientific">Patellaria atrata CBS 101060</name>
    <dbReference type="NCBI Taxonomy" id="1346257"/>
    <lineage>
        <taxon>Eukaryota</taxon>
        <taxon>Fungi</taxon>
        <taxon>Dikarya</taxon>
        <taxon>Ascomycota</taxon>
        <taxon>Pezizomycotina</taxon>
        <taxon>Dothideomycetes</taxon>
        <taxon>Dothideomycetes incertae sedis</taxon>
        <taxon>Patellariales</taxon>
        <taxon>Patellariaceae</taxon>
        <taxon>Patellaria</taxon>
    </lineage>
</organism>
<dbReference type="InterPro" id="IPR007867">
    <property type="entry name" value="GMC_OxRtase_C"/>
</dbReference>
<keyword evidence="2" id="KW-0274">FAD</keyword>
<evidence type="ECO:0000256" key="1">
    <source>
        <dbReference type="ARBA" id="ARBA00010790"/>
    </source>
</evidence>
<protein>
    <submittedName>
        <fullName evidence="5">GMC oxidoreductase</fullName>
    </submittedName>
</protein>
<gene>
    <name evidence="5" type="ORF">M501DRAFT_988909</name>
</gene>
<dbReference type="InterPro" id="IPR000172">
    <property type="entry name" value="GMC_OxRdtase_N"/>
</dbReference>
<reference evidence="5" key="1">
    <citation type="journal article" date="2020" name="Stud. Mycol.">
        <title>101 Dothideomycetes genomes: a test case for predicting lifestyles and emergence of pathogens.</title>
        <authorList>
            <person name="Haridas S."/>
            <person name="Albert R."/>
            <person name="Binder M."/>
            <person name="Bloem J."/>
            <person name="Labutti K."/>
            <person name="Salamov A."/>
            <person name="Andreopoulos B."/>
            <person name="Baker S."/>
            <person name="Barry K."/>
            <person name="Bills G."/>
            <person name="Bluhm B."/>
            <person name="Cannon C."/>
            <person name="Castanera R."/>
            <person name="Culley D."/>
            <person name="Daum C."/>
            <person name="Ezra D."/>
            <person name="Gonzalez J."/>
            <person name="Henrissat B."/>
            <person name="Kuo A."/>
            <person name="Liang C."/>
            <person name="Lipzen A."/>
            <person name="Lutzoni F."/>
            <person name="Magnuson J."/>
            <person name="Mondo S."/>
            <person name="Nolan M."/>
            <person name="Ohm R."/>
            <person name="Pangilinan J."/>
            <person name="Park H.-J."/>
            <person name="Ramirez L."/>
            <person name="Alfaro M."/>
            <person name="Sun H."/>
            <person name="Tritt A."/>
            <person name="Yoshinaga Y."/>
            <person name="Zwiers L.-H."/>
            <person name="Turgeon B."/>
            <person name="Goodwin S."/>
            <person name="Spatafora J."/>
            <person name="Crous P."/>
            <person name="Grigoriev I."/>
        </authorList>
    </citation>
    <scope>NUCLEOTIDE SEQUENCE</scope>
    <source>
        <strain evidence="5">CBS 101060</strain>
    </source>
</reference>
<keyword evidence="2" id="KW-0285">Flavoprotein</keyword>
<dbReference type="SUPFAM" id="SSF51905">
    <property type="entry name" value="FAD/NAD(P)-binding domain"/>
    <property type="match status" value="1"/>
</dbReference>
<dbReference type="InterPro" id="IPR012132">
    <property type="entry name" value="GMC_OxRdtase"/>
</dbReference>
<feature type="signal peptide" evidence="3">
    <location>
        <begin position="1"/>
        <end position="18"/>
    </location>
</feature>
<keyword evidence="3" id="KW-0732">Signal</keyword>
<sequence>MVNSKLFLALVTAALVAASPAISDRSEDAWDAIVVGAGAAGIIVADRLSQAGKRTLLLEGGGPSYGITGGTQRPEWLEGTNLSRVDVPGLYKSIFADQGNLTCGTLLNAFGGCTIGGNTAINAGLFFEPPASDYDLYYPRKWKSADMERATAKVYSRQSSTDNPSSDHIRYYQSGYDAAREWIVEGAGFSQVDLNRNADRKTKVFGRPIWNYHNGQRGGPVKTYLQSALKRSCFQLKSGTRVKRVLRSGDRATGVLTVSNNVEKTYKLRRNGRVILSGGALFSPQLLMLSGIGDPGVLNKIAAAGLLDDLSPSSWINNTAVGDKLFDNPNTFIELESPEITSFVHSYDDPVPEEAEPYVERRAGPYTFASQTSAFFNTIKHSNGDVVGLQGTIDTAGYNEYTSNHTITLNIYGTSGLKSTGRVQLDENFVPGPSQETYYSHPRDAQDIATFIRSIFDALPASSLTPLNIAQNATHAEIVEYITTPSAYAVGQVNHWSSSCRFGKCVDENTKVIGTRNIFVVDGSIVPPLSVNPQFGIMVAAERASELILRL</sequence>
<feature type="binding site" evidence="2">
    <location>
        <position position="242"/>
    </location>
    <ligand>
        <name>FAD</name>
        <dbReference type="ChEBI" id="CHEBI:57692"/>
    </ligand>
</feature>
<dbReference type="SUPFAM" id="SSF54373">
    <property type="entry name" value="FAD-linked reductases, C-terminal domain"/>
    <property type="match status" value="1"/>
</dbReference>
<name>A0A9P4VLB9_9PEZI</name>
<dbReference type="PIRSF" id="PIRSF000137">
    <property type="entry name" value="Alcohol_oxidase"/>
    <property type="match status" value="1"/>
</dbReference>
<dbReference type="EMBL" id="MU006109">
    <property type="protein sequence ID" value="KAF2835378.1"/>
    <property type="molecule type" value="Genomic_DNA"/>
</dbReference>
<comment type="cofactor">
    <cofactor evidence="2">
        <name>FAD</name>
        <dbReference type="ChEBI" id="CHEBI:57692"/>
    </cofactor>
</comment>
<dbReference type="AlphaFoldDB" id="A0A9P4VLB9"/>
<keyword evidence="6" id="KW-1185">Reference proteome</keyword>
<dbReference type="GO" id="GO:0016614">
    <property type="term" value="F:oxidoreductase activity, acting on CH-OH group of donors"/>
    <property type="evidence" value="ECO:0007669"/>
    <property type="project" value="InterPro"/>
</dbReference>
<dbReference type="OrthoDB" id="413885at2759"/>
<dbReference type="PANTHER" id="PTHR47190">
    <property type="entry name" value="DEHYDROGENASE, PUTATIVE-RELATED"/>
    <property type="match status" value="1"/>
</dbReference>
<comment type="caution">
    <text evidence="5">The sequence shown here is derived from an EMBL/GenBank/DDBJ whole genome shotgun (WGS) entry which is preliminary data.</text>
</comment>
<dbReference type="Gene3D" id="3.30.410.10">
    <property type="entry name" value="Cholesterol Oxidase, domain 2"/>
    <property type="match status" value="1"/>
</dbReference>
<dbReference type="GO" id="GO:0050660">
    <property type="term" value="F:flavin adenine dinucleotide binding"/>
    <property type="evidence" value="ECO:0007669"/>
    <property type="project" value="InterPro"/>
</dbReference>
<dbReference type="PROSITE" id="PS00624">
    <property type="entry name" value="GMC_OXRED_2"/>
    <property type="match status" value="1"/>
</dbReference>
<dbReference type="InterPro" id="IPR053208">
    <property type="entry name" value="GMC_Oxidoreductase_CD"/>
</dbReference>
<dbReference type="Pfam" id="PF05199">
    <property type="entry name" value="GMC_oxred_C"/>
    <property type="match status" value="1"/>
</dbReference>
<dbReference type="InterPro" id="IPR036188">
    <property type="entry name" value="FAD/NAD-bd_sf"/>
</dbReference>
<dbReference type="Proteomes" id="UP000799429">
    <property type="component" value="Unassembled WGS sequence"/>
</dbReference>
<evidence type="ECO:0000256" key="2">
    <source>
        <dbReference type="PIRSR" id="PIRSR000137-2"/>
    </source>
</evidence>
<feature type="chain" id="PRO_5040457506" evidence="3">
    <location>
        <begin position="19"/>
        <end position="551"/>
    </location>
</feature>
<evidence type="ECO:0000259" key="4">
    <source>
        <dbReference type="PROSITE" id="PS00624"/>
    </source>
</evidence>
<dbReference type="Pfam" id="PF00732">
    <property type="entry name" value="GMC_oxred_N"/>
    <property type="match status" value="1"/>
</dbReference>
<evidence type="ECO:0000313" key="5">
    <source>
        <dbReference type="EMBL" id="KAF2835378.1"/>
    </source>
</evidence>
<evidence type="ECO:0000256" key="3">
    <source>
        <dbReference type="SAM" id="SignalP"/>
    </source>
</evidence>
<dbReference type="Gene3D" id="3.50.50.60">
    <property type="entry name" value="FAD/NAD(P)-binding domain"/>
    <property type="match status" value="1"/>
</dbReference>
<feature type="binding site" evidence="2">
    <location>
        <position position="523"/>
    </location>
    <ligand>
        <name>FAD</name>
        <dbReference type="ChEBI" id="CHEBI:57692"/>
    </ligand>
</feature>
<dbReference type="PANTHER" id="PTHR47190:SF1">
    <property type="entry name" value="GLUCOSE-METHANOL-CHOLINE OXIDOREDUCTASE N-TERMINAL DOMAIN-CONTAINING PROTEIN"/>
    <property type="match status" value="1"/>
</dbReference>
<proteinExistence type="inferred from homology"/>
<feature type="binding site" evidence="2">
    <location>
        <begin position="533"/>
        <end position="534"/>
    </location>
    <ligand>
        <name>FAD</name>
        <dbReference type="ChEBI" id="CHEBI:57692"/>
    </ligand>
</feature>